<dbReference type="InterPro" id="IPR032508">
    <property type="entry name" value="FecR_C"/>
</dbReference>
<reference evidence="4" key="2">
    <citation type="submission" date="2020-09" db="EMBL/GenBank/DDBJ databases">
        <authorList>
            <person name="Sun Q."/>
            <person name="Kim S."/>
        </authorList>
    </citation>
    <scope>NUCLEOTIDE SEQUENCE</scope>
    <source>
        <strain evidence="4">KCTC 12113</strain>
    </source>
</reference>
<reference evidence="4" key="1">
    <citation type="journal article" date="2014" name="Int. J. Syst. Evol. Microbiol.">
        <title>Complete genome sequence of Corynebacterium casei LMG S-19264T (=DSM 44701T), isolated from a smear-ripened cheese.</title>
        <authorList>
            <consortium name="US DOE Joint Genome Institute (JGI-PGF)"/>
            <person name="Walter F."/>
            <person name="Albersmeier A."/>
            <person name="Kalinowski J."/>
            <person name="Ruckert C."/>
        </authorList>
    </citation>
    <scope>NUCLEOTIDE SEQUENCE</scope>
    <source>
        <strain evidence="4">KCTC 12113</strain>
    </source>
</reference>
<evidence type="ECO:0000313" key="4">
    <source>
        <dbReference type="EMBL" id="GGW45896.1"/>
    </source>
</evidence>
<accession>A0A918J438</accession>
<keyword evidence="1" id="KW-1133">Transmembrane helix</keyword>
<dbReference type="InterPro" id="IPR006860">
    <property type="entry name" value="FecR"/>
</dbReference>
<gene>
    <name evidence="4" type="ORF">GCM10007383_32740</name>
</gene>
<protein>
    <submittedName>
        <fullName evidence="4">Anti-sigma factor</fullName>
    </submittedName>
</protein>
<dbReference type="RefSeq" id="WP_051315715.1">
    <property type="nucleotide sequence ID" value="NZ_BMWP01000028.1"/>
</dbReference>
<evidence type="ECO:0000313" key="5">
    <source>
        <dbReference type="Proteomes" id="UP000634668"/>
    </source>
</evidence>
<dbReference type="GO" id="GO:0016989">
    <property type="term" value="F:sigma factor antagonist activity"/>
    <property type="evidence" value="ECO:0007669"/>
    <property type="project" value="TreeGrafter"/>
</dbReference>
<dbReference type="Pfam" id="PF04773">
    <property type="entry name" value="FecR"/>
    <property type="match status" value="1"/>
</dbReference>
<organism evidence="4 5">
    <name type="scientific">Arenibacter certesii</name>
    <dbReference type="NCBI Taxonomy" id="228955"/>
    <lineage>
        <taxon>Bacteria</taxon>
        <taxon>Pseudomonadati</taxon>
        <taxon>Bacteroidota</taxon>
        <taxon>Flavobacteriia</taxon>
        <taxon>Flavobacteriales</taxon>
        <taxon>Flavobacteriaceae</taxon>
        <taxon>Arenibacter</taxon>
    </lineage>
</organism>
<feature type="domain" description="Protein FecR C-terminal" evidence="3">
    <location>
        <begin position="315"/>
        <end position="383"/>
    </location>
</feature>
<name>A0A918J438_9FLAO</name>
<proteinExistence type="predicted"/>
<keyword evidence="1" id="KW-0812">Transmembrane</keyword>
<dbReference type="AlphaFoldDB" id="A0A918J438"/>
<dbReference type="Proteomes" id="UP000634668">
    <property type="component" value="Unassembled WGS sequence"/>
</dbReference>
<dbReference type="PIRSF" id="PIRSF018266">
    <property type="entry name" value="FecR"/>
    <property type="match status" value="1"/>
</dbReference>
<dbReference type="PANTHER" id="PTHR30273:SF2">
    <property type="entry name" value="PROTEIN FECR"/>
    <property type="match status" value="1"/>
</dbReference>
<dbReference type="Pfam" id="PF16344">
    <property type="entry name" value="FecR_C"/>
    <property type="match status" value="1"/>
</dbReference>
<evidence type="ECO:0000259" key="3">
    <source>
        <dbReference type="Pfam" id="PF16344"/>
    </source>
</evidence>
<dbReference type="Gene3D" id="3.55.50.30">
    <property type="match status" value="1"/>
</dbReference>
<evidence type="ECO:0000259" key="2">
    <source>
        <dbReference type="Pfam" id="PF04773"/>
    </source>
</evidence>
<feature type="transmembrane region" description="Helical" evidence="1">
    <location>
        <begin position="75"/>
        <end position="94"/>
    </location>
</feature>
<comment type="caution">
    <text evidence="4">The sequence shown here is derived from an EMBL/GenBank/DDBJ whole genome shotgun (WGS) entry which is preliminary data.</text>
</comment>
<dbReference type="EMBL" id="BMWP01000028">
    <property type="protein sequence ID" value="GGW45896.1"/>
    <property type="molecule type" value="Genomic_DNA"/>
</dbReference>
<evidence type="ECO:0000256" key="1">
    <source>
        <dbReference type="SAM" id="Phobius"/>
    </source>
</evidence>
<dbReference type="PANTHER" id="PTHR30273">
    <property type="entry name" value="PERIPLASMIC SIGNAL SENSOR AND SIGMA FACTOR ACTIVATOR FECR-RELATED"/>
    <property type="match status" value="1"/>
</dbReference>
<dbReference type="Gene3D" id="2.60.120.1440">
    <property type="match status" value="1"/>
</dbReference>
<keyword evidence="5" id="KW-1185">Reference proteome</keyword>
<dbReference type="InterPro" id="IPR012373">
    <property type="entry name" value="Ferrdict_sens_TM"/>
</dbReference>
<feature type="domain" description="FecR protein" evidence="2">
    <location>
        <begin position="173"/>
        <end position="266"/>
    </location>
</feature>
<keyword evidence="1" id="KW-0472">Membrane</keyword>
<sequence>MDQAAIEKYLSGEATEDEVEALFEWINADPINERRYIDFKKVWAITSESNQNKAQAWQLIQKSIDKHKKRAKIKLLKYAAIFIGILCGTYFYVIHNTIENSPIQHSQDSITLDIGNGQLEMIDGSGDKAIVDNNGQVIGMQKGDTLNYAVKTNINHTISDVNSKVEDLVYNEINVPYGKKIQVLLSDSTLVYLNAGSSLRFPVHFISGLERKVFLTGEAFFEVAKDKDPFIVNANNANIRALGTAFNVSAYSEEIDVETVLVEGSVGIYPNKEQFSKEHSTVLVPNQMAVWNKEKKDVIVKTVDVEMYTAWVSGKMVFRNTPFKVIRKKLERHYNIQIINHNRVLDKKTYNAVFDIETIREVMQTLDESFSIKYTIENNKLIIE</sequence>